<keyword evidence="1" id="KW-0853">WD repeat</keyword>
<dbReference type="InterPro" id="IPR036322">
    <property type="entry name" value="WD40_repeat_dom_sf"/>
</dbReference>
<proteinExistence type="predicted"/>
<dbReference type="InterPro" id="IPR044622">
    <property type="entry name" value="PCN"/>
</dbReference>
<dbReference type="GO" id="GO:0035266">
    <property type="term" value="P:meristem growth"/>
    <property type="evidence" value="ECO:0007669"/>
    <property type="project" value="InterPro"/>
</dbReference>
<dbReference type="PANTHER" id="PTHR45086">
    <property type="entry name" value="WD REPEAT-CONTAINING PROTEIN PCN"/>
    <property type="match status" value="1"/>
</dbReference>
<dbReference type="Gene3D" id="2.130.10.10">
    <property type="entry name" value="YVTN repeat-like/Quinoprotein amine dehydrogenase"/>
    <property type="match status" value="4"/>
</dbReference>
<name>A0A8T2S563_CERRI</name>
<feature type="region of interest" description="Disordered" evidence="2">
    <location>
        <begin position="479"/>
        <end position="512"/>
    </location>
</feature>
<dbReference type="AlphaFoldDB" id="A0A8T2S563"/>
<dbReference type="OMA" id="WLATINC"/>
<dbReference type="SUPFAM" id="SSF82171">
    <property type="entry name" value="DPP6 N-terminal domain-like"/>
    <property type="match status" value="1"/>
</dbReference>
<dbReference type="SMART" id="SM00320">
    <property type="entry name" value="WD40"/>
    <property type="match status" value="8"/>
</dbReference>
<accession>A0A8T2S563</accession>
<organism evidence="3 4">
    <name type="scientific">Ceratopteris richardii</name>
    <name type="common">Triangle waterfern</name>
    <dbReference type="NCBI Taxonomy" id="49495"/>
    <lineage>
        <taxon>Eukaryota</taxon>
        <taxon>Viridiplantae</taxon>
        <taxon>Streptophyta</taxon>
        <taxon>Embryophyta</taxon>
        <taxon>Tracheophyta</taxon>
        <taxon>Polypodiopsida</taxon>
        <taxon>Polypodiidae</taxon>
        <taxon>Polypodiales</taxon>
        <taxon>Pteridineae</taxon>
        <taxon>Pteridaceae</taxon>
        <taxon>Parkerioideae</taxon>
        <taxon>Ceratopteris</taxon>
    </lineage>
</organism>
<feature type="repeat" description="WD" evidence="1">
    <location>
        <begin position="195"/>
        <end position="236"/>
    </location>
</feature>
<sequence>MLELHRYKHIDWKPSPVVALATSVDGTAIAAGRGNGSIEIWVVSLGSVGWHCELTIPGKKDASVSCLLWCPSRFSKRGRLFSSGLDGLIAEWDLQMLQTKEVLNSYGGSVWQMAVEPLDGISGHEDGACAIDSSDQDSAISTDDDSDSKDCKKLSRSSDRDDLQGGLRVAVGCDDGCVRLFTINDGESFVYKKSFPRVQGRILAVSWSSDGRRVISGGSDGCIRCWDARHMRELYRITAGLGGAGIGSYLCIWSILVLRDGTIVSGDSSGNTQFWDGMQGTLLQAHAGHKADVLALAASPNHHSVFAAGADGQVVQYQFVPESKVLADSVKKNDTGIGVALGSRWVFVGSKQNHTHDVNALVVACPPVSEHLEDLHKKSKPRSRRKKLKKPWTEHGQKVSGVVGVIPMLVSGGNDAKLFTYPANAFLAFHPHDICFAPQRTPISIALSLNLQHELIMMAQHEHQVEIWKVTMNASNKQVSSTSVVNPSTVESPPRPGKRKMPDGSKPDSKLRMANGHLKKGKFRTEDLCNGQVSMCNDLSVTSSKGKVKGSSPELLARIKCKAAENITCSAISDTGNYIAISDQSRPRLYELEQQCPTGTSAPTTWCIKKRGLPSDIPSAHCMIFCGSSLLLLAVRGSAVWVVDIESTAVIHKFALGRNPSENHDSDVPPLTNMCTSSDQKWLAIVNSRGFISVFNLEAFRLHWNVPPLDGNYVTSICFQPGDYGILSVTTNSNVLFMLNVNSKNFCEWSKKNSHRLPRSFLEFPGGVQGLSFYPSGKSNSAVAYSSKAICLIDFEKPVPQDNGLTSTDVEKSHFSNGVAHTGKVAMVLENGGHTGSSKNFIIVPFKNPVLFVGYVMEKSLLVVEKPWLEAVEHLPPPVYRHLYGT</sequence>
<evidence type="ECO:0000313" key="4">
    <source>
        <dbReference type="Proteomes" id="UP000825935"/>
    </source>
</evidence>
<feature type="compositionally biased region" description="Basic residues" evidence="2">
    <location>
        <begin position="377"/>
        <end position="390"/>
    </location>
</feature>
<evidence type="ECO:0000313" key="3">
    <source>
        <dbReference type="EMBL" id="KAH7302798.1"/>
    </source>
</evidence>
<protein>
    <submittedName>
        <fullName evidence="3">Uncharacterized protein</fullName>
    </submittedName>
</protein>
<feature type="region of interest" description="Disordered" evidence="2">
    <location>
        <begin position="373"/>
        <end position="393"/>
    </location>
</feature>
<dbReference type="GO" id="GO:0010073">
    <property type="term" value="P:meristem maintenance"/>
    <property type="evidence" value="ECO:0007669"/>
    <property type="project" value="InterPro"/>
</dbReference>
<dbReference type="SUPFAM" id="SSF50978">
    <property type="entry name" value="WD40 repeat-like"/>
    <property type="match status" value="1"/>
</dbReference>
<gene>
    <name evidence="3" type="ORF">KP509_23G087200</name>
</gene>
<feature type="region of interest" description="Disordered" evidence="2">
    <location>
        <begin position="134"/>
        <end position="161"/>
    </location>
</feature>
<dbReference type="PROSITE" id="PS50082">
    <property type="entry name" value="WD_REPEATS_2"/>
    <property type="match status" value="1"/>
</dbReference>
<dbReference type="InterPro" id="IPR001680">
    <property type="entry name" value="WD40_rpt"/>
</dbReference>
<dbReference type="Proteomes" id="UP000825935">
    <property type="component" value="Chromosome 23"/>
</dbReference>
<dbReference type="OrthoDB" id="8883818at2759"/>
<reference evidence="3 4" key="1">
    <citation type="submission" date="2021-08" db="EMBL/GenBank/DDBJ databases">
        <title>WGS assembly of Ceratopteris richardii.</title>
        <authorList>
            <person name="Marchant D.B."/>
            <person name="Chen G."/>
            <person name="Jenkins J."/>
            <person name="Shu S."/>
            <person name="Leebens-Mack J."/>
            <person name="Grimwood J."/>
            <person name="Schmutz J."/>
            <person name="Soltis P."/>
            <person name="Soltis D."/>
            <person name="Chen Z.-H."/>
        </authorList>
    </citation>
    <scope>NUCLEOTIDE SEQUENCE [LARGE SCALE GENOMIC DNA]</scope>
    <source>
        <strain evidence="3">Whitten #5841</strain>
        <tissue evidence="3">Leaf</tissue>
    </source>
</reference>
<dbReference type="EMBL" id="CM035428">
    <property type="protein sequence ID" value="KAH7302799.1"/>
    <property type="molecule type" value="Genomic_DNA"/>
</dbReference>
<feature type="compositionally biased region" description="Basic and acidic residues" evidence="2">
    <location>
        <begin position="148"/>
        <end position="161"/>
    </location>
</feature>
<keyword evidence="4" id="KW-1185">Reference proteome</keyword>
<dbReference type="EMBL" id="CM035428">
    <property type="protein sequence ID" value="KAH7302801.1"/>
    <property type="molecule type" value="Genomic_DNA"/>
</dbReference>
<comment type="caution">
    <text evidence="3">The sequence shown here is derived from an EMBL/GenBank/DDBJ whole genome shotgun (WGS) entry which is preliminary data.</text>
</comment>
<feature type="compositionally biased region" description="Low complexity" evidence="2">
    <location>
        <begin position="479"/>
        <end position="492"/>
    </location>
</feature>
<dbReference type="InterPro" id="IPR015943">
    <property type="entry name" value="WD40/YVTN_repeat-like_dom_sf"/>
</dbReference>
<dbReference type="PROSITE" id="PS50294">
    <property type="entry name" value="WD_REPEATS_REGION"/>
    <property type="match status" value="1"/>
</dbReference>
<dbReference type="Pfam" id="PF00400">
    <property type="entry name" value="WD40"/>
    <property type="match status" value="2"/>
</dbReference>
<dbReference type="PANTHER" id="PTHR45086:SF1">
    <property type="entry name" value="WD REPEAT-CONTAINING PROTEIN PCN"/>
    <property type="match status" value="1"/>
</dbReference>
<feature type="compositionally biased region" description="Basic and acidic residues" evidence="2">
    <location>
        <begin position="500"/>
        <end position="511"/>
    </location>
</feature>
<dbReference type="EMBL" id="CM035428">
    <property type="protein sequence ID" value="KAH7302798.1"/>
    <property type="molecule type" value="Genomic_DNA"/>
</dbReference>
<evidence type="ECO:0000256" key="2">
    <source>
        <dbReference type="SAM" id="MobiDB-lite"/>
    </source>
</evidence>
<evidence type="ECO:0000256" key="1">
    <source>
        <dbReference type="PROSITE-ProRule" id="PRU00221"/>
    </source>
</evidence>